<evidence type="ECO:0000313" key="6">
    <source>
        <dbReference type="EMBL" id="KHT64325.1"/>
    </source>
</evidence>
<evidence type="ECO:0000256" key="4">
    <source>
        <dbReference type="SAM" id="SignalP"/>
    </source>
</evidence>
<organism evidence="6 7">
    <name type="scientific">Photobacterium gaetbulicola</name>
    <dbReference type="NCBI Taxonomy" id="1295392"/>
    <lineage>
        <taxon>Bacteria</taxon>
        <taxon>Pseudomonadati</taxon>
        <taxon>Pseudomonadota</taxon>
        <taxon>Gammaproteobacteria</taxon>
        <taxon>Vibrionales</taxon>
        <taxon>Vibrionaceae</taxon>
        <taxon>Photobacterium</taxon>
    </lineage>
</organism>
<proteinExistence type="inferred from homology"/>
<comment type="similarity">
    <text evidence="1">Belongs to the bacterial solute-binding protein 3 family.</text>
</comment>
<name>A0A0B9GHT1_9GAMM</name>
<dbReference type="Gene3D" id="3.40.190.10">
    <property type="entry name" value="Periplasmic binding protein-like II"/>
    <property type="match status" value="3"/>
</dbReference>
<keyword evidence="2 4" id="KW-0732">Signal</keyword>
<evidence type="ECO:0000259" key="5">
    <source>
        <dbReference type="SMART" id="SM00062"/>
    </source>
</evidence>
<feature type="transmembrane region" description="Helical" evidence="3">
    <location>
        <begin position="182"/>
        <end position="198"/>
    </location>
</feature>
<dbReference type="AlphaFoldDB" id="A0A0B9GHT1"/>
<dbReference type="SMART" id="SM00062">
    <property type="entry name" value="PBPb"/>
    <property type="match status" value="1"/>
</dbReference>
<dbReference type="GO" id="GO:0016020">
    <property type="term" value="C:membrane"/>
    <property type="evidence" value="ECO:0007669"/>
    <property type="project" value="InterPro"/>
</dbReference>
<evidence type="ECO:0000256" key="3">
    <source>
        <dbReference type="SAM" id="Phobius"/>
    </source>
</evidence>
<evidence type="ECO:0000313" key="7">
    <source>
        <dbReference type="Proteomes" id="UP000031278"/>
    </source>
</evidence>
<dbReference type="SUPFAM" id="SSF53850">
    <property type="entry name" value="Periplasmic binding protein-like II"/>
    <property type="match status" value="1"/>
</dbReference>
<feature type="signal peptide" evidence="4">
    <location>
        <begin position="1"/>
        <end position="27"/>
    </location>
</feature>
<sequence>MQAAFLPALSLWLLFSSLSAISLPAFAADKITVSVGTYHCPPFVIESETETPIGLSIFLWEQIAAELNLKYEYSHHELGELLDNVSNNKLNIGVSCISITPEREEILDFSHSFYETHLAIAVNQQGHLSTIKNIITNKKLLLVLGFICIVASLVGGFYYLLEHKVNDKLYSMRSNKAQMIEGFILGLLFITKGPFNYFEFKTLTGRILTVFLAIFTTFFIASVTAILASTFTLGLLSSDIKGPNDLANITVGAKSKSTSSLFLTNHSIVHRTYQNIDELLTALDSGQVEAIVADDAVLKYLIKKGKEKGDYQTLSVLPYQFEKQNYGLVIENNSPYREELNRALLRVRKSPGWRHALSEYFAEH</sequence>
<keyword evidence="3" id="KW-0812">Transmembrane</keyword>
<gene>
    <name evidence="6" type="ORF">RJ45_07280</name>
</gene>
<protein>
    <submittedName>
        <fullName evidence="6">ABC transporter substrate-binding protein</fullName>
    </submittedName>
</protein>
<accession>A0A0B9GHT1</accession>
<dbReference type="RefSeq" id="WP_039460182.1">
    <property type="nucleotide sequence ID" value="NZ_JWLZ01000101.1"/>
</dbReference>
<dbReference type="Pfam" id="PF00060">
    <property type="entry name" value="Lig_chan"/>
    <property type="match status" value="1"/>
</dbReference>
<dbReference type="PANTHER" id="PTHR35936">
    <property type="entry name" value="MEMBRANE-BOUND LYTIC MUREIN TRANSGLYCOSYLASE F"/>
    <property type="match status" value="1"/>
</dbReference>
<dbReference type="SUPFAM" id="SSF81324">
    <property type="entry name" value="Voltage-gated potassium channels"/>
    <property type="match status" value="1"/>
</dbReference>
<dbReference type="EMBL" id="JWLZ01000101">
    <property type="protein sequence ID" value="KHT64325.1"/>
    <property type="molecule type" value="Genomic_DNA"/>
</dbReference>
<evidence type="ECO:0000256" key="2">
    <source>
        <dbReference type="ARBA" id="ARBA00022729"/>
    </source>
</evidence>
<reference evidence="6 7" key="1">
    <citation type="submission" date="2014-12" db="EMBL/GenBank/DDBJ databases">
        <title>Genome sequencing of Photobacterium gaetbulicola AD005a.</title>
        <authorList>
            <person name="Adrian T.G.S."/>
            <person name="Chan K.G."/>
        </authorList>
    </citation>
    <scope>NUCLEOTIDE SEQUENCE [LARGE SCALE GENOMIC DNA]</scope>
    <source>
        <strain evidence="6 7">AD005a</strain>
    </source>
</reference>
<dbReference type="Pfam" id="PF00497">
    <property type="entry name" value="SBP_bac_3"/>
    <property type="match status" value="1"/>
</dbReference>
<dbReference type="InterPro" id="IPR001638">
    <property type="entry name" value="Solute-binding_3/MltF_N"/>
</dbReference>
<evidence type="ECO:0000256" key="1">
    <source>
        <dbReference type="ARBA" id="ARBA00010333"/>
    </source>
</evidence>
<keyword evidence="3" id="KW-1133">Transmembrane helix</keyword>
<keyword evidence="3" id="KW-0472">Membrane</keyword>
<feature type="chain" id="PRO_5002128787" evidence="4">
    <location>
        <begin position="28"/>
        <end position="364"/>
    </location>
</feature>
<feature type="transmembrane region" description="Helical" evidence="3">
    <location>
        <begin position="140"/>
        <end position="161"/>
    </location>
</feature>
<dbReference type="Proteomes" id="UP000031278">
    <property type="component" value="Unassembled WGS sequence"/>
</dbReference>
<dbReference type="InterPro" id="IPR001320">
    <property type="entry name" value="Iontro_rcpt_C"/>
</dbReference>
<feature type="transmembrane region" description="Helical" evidence="3">
    <location>
        <begin position="210"/>
        <end position="236"/>
    </location>
</feature>
<dbReference type="GO" id="GO:0015276">
    <property type="term" value="F:ligand-gated monoatomic ion channel activity"/>
    <property type="evidence" value="ECO:0007669"/>
    <property type="project" value="InterPro"/>
</dbReference>
<comment type="caution">
    <text evidence="6">The sequence shown here is derived from an EMBL/GenBank/DDBJ whole genome shotgun (WGS) entry which is preliminary data.</text>
</comment>
<feature type="domain" description="Solute-binding protein family 3/N-terminal" evidence="5">
    <location>
        <begin position="32"/>
        <end position="364"/>
    </location>
</feature>